<dbReference type="STRING" id="42253.NITMOv2_1383"/>
<dbReference type="RefSeq" id="WP_145976198.1">
    <property type="nucleotide sequence ID" value="NZ_CP011801.1"/>
</dbReference>
<protein>
    <submittedName>
        <fullName evidence="1">Uncharacterized protein</fullName>
    </submittedName>
</protein>
<sequence>MNRAFSNTRPTRRSFVFRYRPHALGRLDLHALVVVAACVMVSPAAGAERMLMDQVPVPQASDDEKKIVDRIKACTVPGAGVGIWGGGDINSNWSFGTTATARLFQYNFTKGSGSVNAEGLGIGVAARYYPDSWMTTTKLKSPTEVDEKGDKDLRKIKPECRATSFSAKTLSESMTEGKVAFPAITFSATAFFSKPQGRDEINFAPTFIVGLLRDIIQVGFGYNATGPERKSTFLVVGVGTGFNF</sequence>
<name>A0A0K2GA37_NITMO</name>
<organism evidence="1 2">
    <name type="scientific">Nitrospira moscoviensis</name>
    <dbReference type="NCBI Taxonomy" id="42253"/>
    <lineage>
        <taxon>Bacteria</taxon>
        <taxon>Pseudomonadati</taxon>
        <taxon>Nitrospirota</taxon>
        <taxon>Nitrospiria</taxon>
        <taxon>Nitrospirales</taxon>
        <taxon>Nitrospiraceae</taxon>
        <taxon>Nitrospira</taxon>
    </lineage>
</organism>
<dbReference type="KEGG" id="nmv:NITMOv2_1383"/>
<dbReference type="PATRIC" id="fig|42253.5.peg.1354"/>
<keyword evidence="2" id="KW-1185">Reference proteome</keyword>
<dbReference type="EMBL" id="CP011801">
    <property type="protein sequence ID" value="ALA57810.1"/>
    <property type="molecule type" value="Genomic_DNA"/>
</dbReference>
<proteinExistence type="predicted"/>
<accession>A0A0K2GA37</accession>
<dbReference type="AlphaFoldDB" id="A0A0K2GA37"/>
<evidence type="ECO:0000313" key="1">
    <source>
        <dbReference type="EMBL" id="ALA57810.1"/>
    </source>
</evidence>
<reference evidence="1 2" key="1">
    <citation type="journal article" date="2015" name="Proc. Natl. Acad. Sci. U.S.A.">
        <title>Expanded metabolic versatility of ubiquitous nitrite-oxidizing bacteria from the genus Nitrospira.</title>
        <authorList>
            <person name="Koch H."/>
            <person name="Lucker S."/>
            <person name="Albertsen M."/>
            <person name="Kitzinger K."/>
            <person name="Herbold C."/>
            <person name="Spieck E."/>
            <person name="Nielsen P.H."/>
            <person name="Wagner M."/>
            <person name="Daims H."/>
        </authorList>
    </citation>
    <scope>NUCLEOTIDE SEQUENCE [LARGE SCALE GENOMIC DNA]</scope>
    <source>
        <strain evidence="1 2">NSP M-1</strain>
    </source>
</reference>
<gene>
    <name evidence="1" type="ORF">NITMOv2_1383</name>
</gene>
<dbReference type="Proteomes" id="UP000069205">
    <property type="component" value="Chromosome"/>
</dbReference>
<evidence type="ECO:0000313" key="2">
    <source>
        <dbReference type="Proteomes" id="UP000069205"/>
    </source>
</evidence>